<evidence type="ECO:0000313" key="3">
    <source>
        <dbReference type="WBParaSite" id="TMUE_1000004459.1"/>
    </source>
</evidence>
<dbReference type="AlphaFoldDB" id="A0A5S6QB72"/>
<organism evidence="2 3">
    <name type="scientific">Trichuris muris</name>
    <name type="common">Mouse whipworm</name>
    <dbReference type="NCBI Taxonomy" id="70415"/>
    <lineage>
        <taxon>Eukaryota</taxon>
        <taxon>Metazoa</taxon>
        <taxon>Ecdysozoa</taxon>
        <taxon>Nematoda</taxon>
        <taxon>Enoplea</taxon>
        <taxon>Dorylaimia</taxon>
        <taxon>Trichinellida</taxon>
        <taxon>Trichuridae</taxon>
        <taxon>Trichuris</taxon>
    </lineage>
</organism>
<keyword evidence="2" id="KW-1185">Reference proteome</keyword>
<reference evidence="3" key="1">
    <citation type="submission" date="2019-12" db="UniProtKB">
        <authorList>
            <consortium name="WormBaseParasite"/>
        </authorList>
    </citation>
    <scope>IDENTIFICATION</scope>
</reference>
<dbReference type="WBParaSite" id="TMUE_1000004459.1">
    <property type="protein sequence ID" value="TMUE_1000004459.1"/>
    <property type="gene ID" value="WBGene00298963"/>
</dbReference>
<dbReference type="Proteomes" id="UP000046395">
    <property type="component" value="Unassembled WGS sequence"/>
</dbReference>
<feature type="domain" description="Reverse transcriptase Ty1/copia-type" evidence="1">
    <location>
        <begin position="16"/>
        <end position="71"/>
    </location>
</feature>
<dbReference type="Pfam" id="PF07727">
    <property type="entry name" value="RVT_2"/>
    <property type="match status" value="1"/>
</dbReference>
<name>A0A5S6QB72_TRIMR</name>
<sequence>MKPLESDSCVYSVPGTGGVLKLVAIYVDETFVQSKDIEWIKGVKSELANTFKVRNLGPIRYGLGIQFKQNEKKRDNLNVSTLVRVESSKAFWDAELQASHYSTGTQLEAD</sequence>
<dbReference type="InterPro" id="IPR013103">
    <property type="entry name" value="RVT_2"/>
</dbReference>
<evidence type="ECO:0000259" key="1">
    <source>
        <dbReference type="Pfam" id="PF07727"/>
    </source>
</evidence>
<protein>
    <submittedName>
        <fullName evidence="3">Reverse transcriptase Ty1/copia-type domain-containing protein</fullName>
    </submittedName>
</protein>
<evidence type="ECO:0000313" key="2">
    <source>
        <dbReference type="Proteomes" id="UP000046395"/>
    </source>
</evidence>
<proteinExistence type="predicted"/>
<accession>A0A5S6QB72</accession>